<evidence type="ECO:0000313" key="3">
    <source>
        <dbReference type="Proteomes" id="UP000239549"/>
    </source>
</evidence>
<dbReference type="RefSeq" id="WP_104371826.1">
    <property type="nucleotide sequence ID" value="NZ_BFAV01000102.1"/>
</dbReference>
<dbReference type="PANTHER" id="PTHR47514">
    <property type="entry name" value="TRANSKETOLASE N-TERMINAL SECTION-RELATED"/>
    <property type="match status" value="1"/>
</dbReference>
<dbReference type="CDD" id="cd02012">
    <property type="entry name" value="TPP_TK"/>
    <property type="match status" value="1"/>
</dbReference>
<dbReference type="EMBL" id="BFAV01000102">
    <property type="protein sequence ID" value="GBF33425.1"/>
    <property type="molecule type" value="Genomic_DNA"/>
</dbReference>
<dbReference type="Pfam" id="PF00456">
    <property type="entry name" value="Transketolase_N"/>
    <property type="match status" value="1"/>
</dbReference>
<dbReference type="OrthoDB" id="8732661at2"/>
<dbReference type="Proteomes" id="UP000239549">
    <property type="component" value="Unassembled WGS sequence"/>
</dbReference>
<dbReference type="InterPro" id="IPR005474">
    <property type="entry name" value="Transketolase_N"/>
</dbReference>
<dbReference type="Gene3D" id="3.40.50.970">
    <property type="match status" value="1"/>
</dbReference>
<dbReference type="PANTHER" id="PTHR47514:SF2">
    <property type="entry name" value="TRANSKETOLASE"/>
    <property type="match status" value="1"/>
</dbReference>
<proteinExistence type="predicted"/>
<evidence type="ECO:0000313" key="2">
    <source>
        <dbReference type="EMBL" id="GBF33425.1"/>
    </source>
</evidence>
<evidence type="ECO:0000259" key="1">
    <source>
        <dbReference type="Pfam" id="PF00456"/>
    </source>
</evidence>
<organism evidence="2 3">
    <name type="scientific">Desulfocucumis palustris</name>
    <dbReference type="NCBI Taxonomy" id="1898651"/>
    <lineage>
        <taxon>Bacteria</taxon>
        <taxon>Bacillati</taxon>
        <taxon>Bacillota</taxon>
        <taxon>Clostridia</taxon>
        <taxon>Eubacteriales</taxon>
        <taxon>Desulfocucumaceae</taxon>
        <taxon>Desulfocucumis</taxon>
    </lineage>
</organism>
<feature type="domain" description="Transketolase N-terminal" evidence="1">
    <location>
        <begin position="17"/>
        <end position="235"/>
    </location>
</feature>
<comment type="caution">
    <text evidence="2">The sequence shown here is derived from an EMBL/GenBank/DDBJ whole genome shotgun (WGS) entry which is preliminary data.</text>
</comment>
<accession>A0A2L2XB45</accession>
<gene>
    <name evidence="2" type="ORF">DCCM_2526</name>
</gene>
<sequence>MNDICKKIRGDILKISHSSGHGHIPSCFSVVEALYSVYSTMRHEPQNPRWEKRDIFVLSKGHAALAHYCVLAHFNYFDLKRVYAFGAFGSDFGCHADRTKVPGVEVSTGSLGHGIGVAAGVALGMKINRAKSRVYVLVGDGESNEGSVWEAVMVAVNRGLDNLTIIYDNNRSQGRGLQLKKPVEIFKAFGCDAFEVDGHNVDMLCQALSAESERVKAIVANTVKGFGCKTLTDDHYQWHRRSPSREELIKMLEELDEKAV</sequence>
<protein>
    <submittedName>
        <fullName evidence="2">Transketolase</fullName>
    </submittedName>
</protein>
<dbReference type="AlphaFoldDB" id="A0A2L2XB45"/>
<dbReference type="SUPFAM" id="SSF52518">
    <property type="entry name" value="Thiamin diphosphate-binding fold (THDP-binding)"/>
    <property type="match status" value="1"/>
</dbReference>
<dbReference type="InterPro" id="IPR029061">
    <property type="entry name" value="THDP-binding"/>
</dbReference>
<name>A0A2L2XB45_9FIRM</name>
<keyword evidence="3" id="KW-1185">Reference proteome</keyword>
<reference evidence="3" key="1">
    <citation type="submission" date="2018-02" db="EMBL/GenBank/DDBJ databases">
        <title>Genome sequence of Desulfocucumis palustris strain NAW-5.</title>
        <authorList>
            <person name="Watanabe M."/>
            <person name="Kojima H."/>
            <person name="Fukui M."/>
        </authorList>
    </citation>
    <scope>NUCLEOTIDE SEQUENCE [LARGE SCALE GENOMIC DNA]</scope>
    <source>
        <strain evidence="3">NAW-5</strain>
    </source>
</reference>